<gene>
    <name evidence="1" type="ORF">HRI_001707600</name>
</gene>
<name>A0A9W7HN01_HIBTR</name>
<evidence type="ECO:0000313" key="2">
    <source>
        <dbReference type="Proteomes" id="UP001165190"/>
    </source>
</evidence>
<dbReference type="EMBL" id="BSYR01000017">
    <property type="protein sequence ID" value="GMI80383.1"/>
    <property type="molecule type" value="Genomic_DNA"/>
</dbReference>
<sequence>MGSYKRDLIDALEDWWENRLKVVPDVKRFKSAGIDPEVEGKLDQMFRGIFVTGDKAWVPSSDTLPTDFLEHDNNEILGEIGKENTINDVHMSSQVGYDENNDSFGIHSKLIHMQQKRKANETGTNLEAGKKSSSKQIKRVARLSSQIDKPCSAANNMSHATSSLTSIIDPFDIPQAIKILDELTEEISKTSHLYFFALNLKN</sequence>
<proteinExistence type="predicted"/>
<accession>A0A9W7HN01</accession>
<keyword evidence="2" id="KW-1185">Reference proteome</keyword>
<comment type="caution">
    <text evidence="1">The sequence shown here is derived from an EMBL/GenBank/DDBJ whole genome shotgun (WGS) entry which is preliminary data.</text>
</comment>
<evidence type="ECO:0000313" key="1">
    <source>
        <dbReference type="EMBL" id="GMI80383.1"/>
    </source>
</evidence>
<dbReference type="PANTHER" id="PTHR31704">
    <property type="entry name" value="MYB/SANT-LIKE DNA-BINDING DOMAIN PROTEIN-RELATED"/>
    <property type="match status" value="1"/>
</dbReference>
<protein>
    <submittedName>
        <fullName evidence="1">Uncharacterized protein</fullName>
    </submittedName>
</protein>
<dbReference type="OrthoDB" id="988218at2759"/>
<dbReference type="AlphaFoldDB" id="A0A9W7HN01"/>
<reference evidence="1" key="1">
    <citation type="submission" date="2023-05" db="EMBL/GenBank/DDBJ databases">
        <title>Genome and transcriptome analyses reveal genes involved in the formation of fine ridges on petal epidermal cells in Hibiscus trionum.</title>
        <authorList>
            <person name="Koshimizu S."/>
            <person name="Masuda S."/>
            <person name="Ishii T."/>
            <person name="Shirasu K."/>
            <person name="Hoshino A."/>
            <person name="Arita M."/>
        </authorList>
    </citation>
    <scope>NUCLEOTIDE SEQUENCE</scope>
    <source>
        <strain evidence="1">Hamamatsu line</strain>
    </source>
</reference>
<dbReference type="Proteomes" id="UP001165190">
    <property type="component" value="Unassembled WGS sequence"/>
</dbReference>
<organism evidence="1 2">
    <name type="scientific">Hibiscus trionum</name>
    <name type="common">Flower of an hour</name>
    <dbReference type="NCBI Taxonomy" id="183268"/>
    <lineage>
        <taxon>Eukaryota</taxon>
        <taxon>Viridiplantae</taxon>
        <taxon>Streptophyta</taxon>
        <taxon>Embryophyta</taxon>
        <taxon>Tracheophyta</taxon>
        <taxon>Spermatophyta</taxon>
        <taxon>Magnoliopsida</taxon>
        <taxon>eudicotyledons</taxon>
        <taxon>Gunneridae</taxon>
        <taxon>Pentapetalae</taxon>
        <taxon>rosids</taxon>
        <taxon>malvids</taxon>
        <taxon>Malvales</taxon>
        <taxon>Malvaceae</taxon>
        <taxon>Malvoideae</taxon>
        <taxon>Hibiscus</taxon>
    </lineage>
</organism>
<dbReference type="PANTHER" id="PTHR31704:SF37">
    <property type="entry name" value="HEAT SHOCK PROTEIN"/>
    <property type="match status" value="1"/>
</dbReference>